<comment type="cofactor">
    <cofactor evidence="1">
        <name>Mg(2+)</name>
        <dbReference type="ChEBI" id="CHEBI:18420"/>
    </cofactor>
</comment>
<dbReference type="GO" id="GO:0046872">
    <property type="term" value="F:metal ion binding"/>
    <property type="evidence" value="ECO:0007669"/>
    <property type="project" value="UniProtKB-KW"/>
</dbReference>
<dbReference type="PRINTS" id="PR00377">
    <property type="entry name" value="IMPHPHTASES"/>
</dbReference>
<protein>
    <submittedName>
        <fullName evidence="2">Inositol monophosphatase</fullName>
    </submittedName>
</protein>
<proteinExistence type="predicted"/>
<dbReference type="GO" id="GO:0008934">
    <property type="term" value="F:inositol monophosphate 1-phosphatase activity"/>
    <property type="evidence" value="ECO:0007669"/>
    <property type="project" value="TreeGrafter"/>
</dbReference>
<dbReference type="InterPro" id="IPR000760">
    <property type="entry name" value="Inositol_monophosphatase-like"/>
</dbReference>
<sequence>MVSDPRHFRRLLRPVRQPRRYSLSRAAGADTGPERGGVTVTDGLWTLAEGVEAAVREVGAGLAARRSAEPVTARTVEEAAARLAELDGPAAAALRERLTALRPRAGWVSEELDGPVPAEGDWWLCDATDGAVQYLLGQPHWAVTATLVRDGAAVLAVVHAPEQDGRTYRAVLGGGAELDGRPIAPLERELAVTVAATSQPPRVAADPVALRRAGESLSAMAGAVLAVRNLGPTALQVAQVGSGHLALFWEYGLDAGNLLPGALIAREAGATVTDAAGAAWTAGSDGFLAAAPGLHARALEVLRTVR</sequence>
<feature type="binding site" evidence="1">
    <location>
        <position position="126"/>
    </location>
    <ligand>
        <name>Mg(2+)</name>
        <dbReference type="ChEBI" id="CHEBI:18420"/>
        <label>1</label>
        <note>catalytic</note>
    </ligand>
</feature>
<evidence type="ECO:0000313" key="3">
    <source>
        <dbReference type="Proteomes" id="UP000263377"/>
    </source>
</evidence>
<evidence type="ECO:0000256" key="1">
    <source>
        <dbReference type="PIRSR" id="PIRSR600760-2"/>
    </source>
</evidence>
<dbReference type="PANTHER" id="PTHR20854:SF4">
    <property type="entry name" value="INOSITOL-1-MONOPHOSPHATASE-RELATED"/>
    <property type="match status" value="1"/>
</dbReference>
<comment type="caution">
    <text evidence="2">The sequence shown here is derived from an EMBL/GenBank/DDBJ whole genome shotgun (WGS) entry which is preliminary data.</text>
</comment>
<reference evidence="2 3" key="1">
    <citation type="submission" date="2018-08" db="EMBL/GenBank/DDBJ databases">
        <title>Diversity &amp; Physiological Properties of Lignin-Decomposing Actinobacteria from Soil.</title>
        <authorList>
            <person name="Roh S.G."/>
            <person name="Kim S.B."/>
        </authorList>
    </citation>
    <scope>NUCLEOTIDE SEQUENCE [LARGE SCALE GENOMIC DNA]</scope>
    <source>
        <strain evidence="2 3">MMS17-GH009</strain>
    </source>
</reference>
<accession>A0A372ZU95</accession>
<keyword evidence="1" id="KW-0479">Metal-binding</keyword>
<dbReference type="Gene3D" id="3.40.190.80">
    <property type="match status" value="1"/>
</dbReference>
<dbReference type="AlphaFoldDB" id="A0A372ZU95"/>
<dbReference type="GO" id="GO:0006020">
    <property type="term" value="P:inositol metabolic process"/>
    <property type="evidence" value="ECO:0007669"/>
    <property type="project" value="TreeGrafter"/>
</dbReference>
<dbReference type="GO" id="GO:0007165">
    <property type="term" value="P:signal transduction"/>
    <property type="evidence" value="ECO:0007669"/>
    <property type="project" value="TreeGrafter"/>
</dbReference>
<dbReference type="EMBL" id="QVIG01000001">
    <property type="protein sequence ID" value="RGD59311.1"/>
    <property type="molecule type" value="Genomic_DNA"/>
</dbReference>
<feature type="binding site" evidence="1">
    <location>
        <position position="129"/>
    </location>
    <ligand>
        <name>Mg(2+)</name>
        <dbReference type="ChEBI" id="CHEBI:18420"/>
        <label>1</label>
        <note>catalytic</note>
    </ligand>
</feature>
<keyword evidence="3" id="KW-1185">Reference proteome</keyword>
<organism evidence="2 3">
    <name type="scientific">Kitasatospora xanthocidica</name>
    <dbReference type="NCBI Taxonomy" id="83382"/>
    <lineage>
        <taxon>Bacteria</taxon>
        <taxon>Bacillati</taxon>
        <taxon>Actinomycetota</taxon>
        <taxon>Actinomycetes</taxon>
        <taxon>Kitasatosporales</taxon>
        <taxon>Streptomycetaceae</taxon>
        <taxon>Kitasatospora</taxon>
    </lineage>
</organism>
<feature type="binding site" evidence="1">
    <location>
        <position position="110"/>
    </location>
    <ligand>
        <name>Mg(2+)</name>
        <dbReference type="ChEBI" id="CHEBI:18420"/>
        <label>1</label>
        <note>catalytic</note>
    </ligand>
</feature>
<dbReference type="Pfam" id="PF00459">
    <property type="entry name" value="Inositol_P"/>
    <property type="match status" value="1"/>
</dbReference>
<name>A0A372ZU95_9ACTN</name>
<keyword evidence="1" id="KW-0460">Magnesium</keyword>
<gene>
    <name evidence="2" type="ORF">DR950_17325</name>
</gene>
<dbReference type="Proteomes" id="UP000263377">
    <property type="component" value="Unassembled WGS sequence"/>
</dbReference>
<dbReference type="Gene3D" id="3.30.540.10">
    <property type="entry name" value="Fructose-1,6-Bisphosphatase, subunit A, domain 1"/>
    <property type="match status" value="1"/>
</dbReference>
<dbReference type="PANTHER" id="PTHR20854">
    <property type="entry name" value="INOSITOL MONOPHOSPHATASE"/>
    <property type="match status" value="1"/>
</dbReference>
<evidence type="ECO:0000313" key="2">
    <source>
        <dbReference type="EMBL" id="RGD59311.1"/>
    </source>
</evidence>
<dbReference type="SUPFAM" id="SSF56655">
    <property type="entry name" value="Carbohydrate phosphatase"/>
    <property type="match status" value="1"/>
</dbReference>